<gene>
    <name evidence="1" type="ORF">PV09_09280</name>
</gene>
<name>A0A0D1XA40_9PEZI</name>
<dbReference type="HOGENOM" id="CLU_2724142_0_0_1"/>
<protein>
    <submittedName>
        <fullName evidence="1">Uncharacterized protein</fullName>
    </submittedName>
</protein>
<reference evidence="1 2" key="1">
    <citation type="submission" date="2015-01" db="EMBL/GenBank/DDBJ databases">
        <title>The Genome Sequence of Ochroconis gallopava CBS43764.</title>
        <authorList>
            <consortium name="The Broad Institute Genomics Platform"/>
            <person name="Cuomo C."/>
            <person name="de Hoog S."/>
            <person name="Gorbushina A."/>
            <person name="Stielow B."/>
            <person name="Teixiera M."/>
            <person name="Abouelleil A."/>
            <person name="Chapman S.B."/>
            <person name="Priest M."/>
            <person name="Young S.K."/>
            <person name="Wortman J."/>
            <person name="Nusbaum C."/>
            <person name="Birren B."/>
        </authorList>
    </citation>
    <scope>NUCLEOTIDE SEQUENCE [LARGE SCALE GENOMIC DNA]</scope>
    <source>
        <strain evidence="1 2">CBS 43764</strain>
    </source>
</reference>
<dbReference type="GeneID" id="27317253"/>
<evidence type="ECO:0000313" key="2">
    <source>
        <dbReference type="Proteomes" id="UP000053259"/>
    </source>
</evidence>
<proteinExistence type="predicted"/>
<dbReference type="VEuPathDB" id="FungiDB:PV09_09280"/>
<dbReference type="RefSeq" id="XP_016208870.1">
    <property type="nucleotide sequence ID" value="XM_016363310.1"/>
</dbReference>
<evidence type="ECO:0000313" key="1">
    <source>
        <dbReference type="EMBL" id="KIV99000.1"/>
    </source>
</evidence>
<keyword evidence="2" id="KW-1185">Reference proteome</keyword>
<dbReference type="AlphaFoldDB" id="A0A0D1XA40"/>
<sequence>MLKTFLEGGRFEDDVEEEIVTEDIGDEGCENNDEIDEVAVEVKVAKNVKKDPLATIKRATSHPAYAKLKVVD</sequence>
<organism evidence="1 2">
    <name type="scientific">Verruconis gallopava</name>
    <dbReference type="NCBI Taxonomy" id="253628"/>
    <lineage>
        <taxon>Eukaryota</taxon>
        <taxon>Fungi</taxon>
        <taxon>Dikarya</taxon>
        <taxon>Ascomycota</taxon>
        <taxon>Pezizomycotina</taxon>
        <taxon>Dothideomycetes</taxon>
        <taxon>Pleosporomycetidae</taxon>
        <taxon>Venturiales</taxon>
        <taxon>Sympoventuriaceae</taxon>
        <taxon>Verruconis</taxon>
    </lineage>
</organism>
<dbReference type="EMBL" id="KN847588">
    <property type="protein sequence ID" value="KIV99000.1"/>
    <property type="molecule type" value="Genomic_DNA"/>
</dbReference>
<dbReference type="InParanoid" id="A0A0D1XA40"/>
<dbReference type="Proteomes" id="UP000053259">
    <property type="component" value="Unassembled WGS sequence"/>
</dbReference>
<accession>A0A0D1XA40</accession>